<dbReference type="SUPFAM" id="SSF55729">
    <property type="entry name" value="Acyl-CoA N-acyltransferases (Nat)"/>
    <property type="match status" value="1"/>
</dbReference>
<evidence type="ECO:0000313" key="3">
    <source>
        <dbReference type="Proteomes" id="UP000069697"/>
    </source>
</evidence>
<gene>
    <name evidence="2" type="ORF">PAHA3_5256</name>
</gene>
<dbReference type="Gene3D" id="3.40.630.30">
    <property type="match status" value="1"/>
</dbReference>
<reference evidence="2 3" key="1">
    <citation type="journal article" date="2016" name="Genome Announc.">
        <title>Draft Genome Sequence of Paenibacillus amylolyticus Heshi-A3, Isolated from Fermented Rice Bran in a Japanese Fermented Seafood Dish.</title>
        <authorList>
            <person name="Akuzawa S."/>
            <person name="Nagaoka J."/>
            <person name="Kanekatsu M."/>
            <person name="Kubota E."/>
            <person name="Ohtake R."/>
            <person name="Suzuki T."/>
            <person name="Kanesaki Y."/>
        </authorList>
    </citation>
    <scope>NUCLEOTIDE SEQUENCE [LARGE SCALE GENOMIC DNA]</scope>
    <source>
        <strain evidence="2 3">Heshi-A3</strain>
    </source>
</reference>
<dbReference type="PANTHER" id="PTHR43415">
    <property type="entry name" value="SPERMIDINE N(1)-ACETYLTRANSFERASE"/>
    <property type="match status" value="1"/>
</dbReference>
<proteinExistence type="predicted"/>
<accession>A0A100VSC1</accession>
<comment type="caution">
    <text evidence="2">The sequence shown here is derived from an EMBL/GenBank/DDBJ whole genome shotgun (WGS) entry which is preliminary data.</text>
</comment>
<dbReference type="InterPro" id="IPR000182">
    <property type="entry name" value="GNAT_dom"/>
</dbReference>
<organism evidence="2 3">
    <name type="scientific">Paenibacillus amylolyticus</name>
    <dbReference type="NCBI Taxonomy" id="1451"/>
    <lineage>
        <taxon>Bacteria</taxon>
        <taxon>Bacillati</taxon>
        <taxon>Bacillota</taxon>
        <taxon>Bacilli</taxon>
        <taxon>Bacillales</taxon>
        <taxon>Paenibacillaceae</taxon>
        <taxon>Paenibacillus</taxon>
    </lineage>
</organism>
<dbReference type="EMBL" id="BCNV01000007">
    <property type="protein sequence ID" value="GAS85135.1"/>
    <property type="molecule type" value="Genomic_DNA"/>
</dbReference>
<dbReference type="RefSeq" id="WP_201028114.1">
    <property type="nucleotide sequence ID" value="NZ_BCNV01000007.1"/>
</dbReference>
<dbReference type="PROSITE" id="PS51186">
    <property type="entry name" value="GNAT"/>
    <property type="match status" value="1"/>
</dbReference>
<dbReference type="AlphaFoldDB" id="A0A100VSC1"/>
<feature type="domain" description="N-acetyltransferase" evidence="1">
    <location>
        <begin position="14"/>
        <end position="176"/>
    </location>
</feature>
<evidence type="ECO:0000259" key="1">
    <source>
        <dbReference type="PROSITE" id="PS51186"/>
    </source>
</evidence>
<evidence type="ECO:0000313" key="2">
    <source>
        <dbReference type="EMBL" id="GAS85135.1"/>
    </source>
</evidence>
<dbReference type="Proteomes" id="UP000069697">
    <property type="component" value="Unassembled WGS sequence"/>
</dbReference>
<sequence length="191" mass="22342">MTLTTDNLFYSKRLKMTPPRSEDVQTMLQWNEDPEYLRNVDTDLAIPYSEKQLEDEGETKNKEVYFRLRTHEEDTLIGFVVIHSIEWNNRCGQLAIGIGLAEHRNKGYGTEALNLILRYAFHEMNLDRVGLDVIAYNAKAIRSYEKVGFQLEGRARSAVYRDGKRYDRLMMGILRPEWETHNQIHTEGEQA</sequence>
<dbReference type="InterPro" id="IPR016181">
    <property type="entry name" value="Acyl_CoA_acyltransferase"/>
</dbReference>
<dbReference type="Pfam" id="PF13302">
    <property type="entry name" value="Acetyltransf_3"/>
    <property type="match status" value="1"/>
</dbReference>
<dbReference type="CDD" id="cd04301">
    <property type="entry name" value="NAT_SF"/>
    <property type="match status" value="1"/>
</dbReference>
<protein>
    <submittedName>
        <fullName evidence="2">GNAT family acetyltransferase</fullName>
    </submittedName>
</protein>
<dbReference type="GO" id="GO:0016747">
    <property type="term" value="F:acyltransferase activity, transferring groups other than amino-acyl groups"/>
    <property type="evidence" value="ECO:0007669"/>
    <property type="project" value="InterPro"/>
</dbReference>
<dbReference type="PANTHER" id="PTHR43415:SF5">
    <property type="entry name" value="ACETYLTRANSFERASE"/>
    <property type="match status" value="1"/>
</dbReference>
<keyword evidence="2" id="KW-0808">Transferase</keyword>
<name>A0A100VSC1_PAEAM</name>
<reference evidence="3" key="2">
    <citation type="submission" date="2016-01" db="EMBL/GenBank/DDBJ databases">
        <title>Draft Genome Sequence of Paenibacillus amylolyticus Heshi-A3 that Was Isolated from Fermented Rice Bran with Aging Salted Mackerel, Which Was Named Heshiko as Traditional Fermented Seafood in Japan.</title>
        <authorList>
            <person name="Akuzawa S."/>
            <person name="Nakagawa J."/>
            <person name="Kanekatsu T."/>
            <person name="Kubota E."/>
            <person name="Ohtake R."/>
            <person name="Suzuki T."/>
            <person name="Kanesaki Y."/>
        </authorList>
    </citation>
    <scope>NUCLEOTIDE SEQUENCE [LARGE SCALE GENOMIC DNA]</scope>
    <source>
        <strain evidence="3">Heshi-A3</strain>
    </source>
</reference>